<protein>
    <submittedName>
        <fullName evidence="7">NADH dehydrogenase subunit E</fullName>
        <ecNumber evidence="7">1.12.1.3</ecNumber>
    </submittedName>
</protein>
<dbReference type="PIRSF" id="PIRSF000216">
    <property type="entry name" value="NADH_DH_24kDa"/>
    <property type="match status" value="1"/>
</dbReference>
<comment type="similarity">
    <text evidence="1">Belongs to the complex I 24 kDa subunit family.</text>
</comment>
<organism evidence="7 8">
    <name type="scientific">Candidatus Magnetominusculus xianensis</name>
    <dbReference type="NCBI Taxonomy" id="1748249"/>
    <lineage>
        <taxon>Bacteria</taxon>
        <taxon>Pseudomonadati</taxon>
        <taxon>Nitrospirota</taxon>
        <taxon>Nitrospiria</taxon>
        <taxon>Nitrospirales</taxon>
        <taxon>Nitrospiraceae</taxon>
        <taxon>Candidatus Magnetominusculus</taxon>
    </lineage>
</organism>
<dbReference type="GO" id="GO:0050583">
    <property type="term" value="F:hydrogen dehydrogenase (NADP+) activity"/>
    <property type="evidence" value="ECO:0007669"/>
    <property type="project" value="UniProtKB-EC"/>
</dbReference>
<keyword evidence="7" id="KW-0560">Oxidoreductase</keyword>
<dbReference type="RefSeq" id="WP_085053395.1">
    <property type="nucleotide sequence ID" value="NZ_LNQR01000109.1"/>
</dbReference>
<keyword evidence="5" id="KW-0411">Iron-sulfur</keyword>
<dbReference type="InterPro" id="IPR002023">
    <property type="entry name" value="NuoE-like"/>
</dbReference>
<keyword evidence="4" id="KW-0408">Iron</keyword>
<comment type="cofactor">
    <cofactor evidence="6">
        <name>[2Fe-2S] cluster</name>
        <dbReference type="ChEBI" id="CHEBI:190135"/>
    </cofactor>
</comment>
<dbReference type="Proteomes" id="UP000060487">
    <property type="component" value="Unassembled WGS sequence"/>
</dbReference>
<sequence length="168" mass="18343">MNIEAIDVNESIGLVSKVLCDHDKRKGILISTLHKIQAENGYLPEDILRALSKKISIPLAEIYSVASFYKQFHFSPRGKKIVRVCTGTACHVRGAAKVEHALKDHYHIKAGETTPDLKLTLETVGCVGCCGLAPVVTVNEEVMGTIGPKKIKHLIHVIEEEGVAHGEN</sequence>
<dbReference type="InterPro" id="IPR041921">
    <property type="entry name" value="NuoE_N"/>
</dbReference>
<dbReference type="PANTHER" id="PTHR43342:SF1">
    <property type="entry name" value="BIFURCATING [FEFE] HYDROGENASE GAMMA SUBUNIT"/>
    <property type="match status" value="1"/>
</dbReference>
<evidence type="ECO:0000313" key="8">
    <source>
        <dbReference type="Proteomes" id="UP000060487"/>
    </source>
</evidence>
<dbReference type="Pfam" id="PF01257">
    <property type="entry name" value="2Fe-2S_thioredx"/>
    <property type="match status" value="1"/>
</dbReference>
<evidence type="ECO:0000256" key="6">
    <source>
        <dbReference type="ARBA" id="ARBA00034078"/>
    </source>
</evidence>
<dbReference type="EC" id="1.12.1.3" evidence="7"/>
<evidence type="ECO:0000256" key="1">
    <source>
        <dbReference type="ARBA" id="ARBA00010643"/>
    </source>
</evidence>
<dbReference type="InterPro" id="IPR036249">
    <property type="entry name" value="Thioredoxin-like_sf"/>
</dbReference>
<keyword evidence="3" id="KW-0479">Metal-binding</keyword>
<dbReference type="EMBL" id="LNQR01000109">
    <property type="protein sequence ID" value="KWT78980.1"/>
    <property type="molecule type" value="Genomic_DNA"/>
</dbReference>
<keyword evidence="8" id="KW-1185">Reference proteome</keyword>
<dbReference type="Gene3D" id="3.40.30.10">
    <property type="entry name" value="Glutaredoxin"/>
    <property type="match status" value="1"/>
</dbReference>
<comment type="caution">
    <text evidence="7">The sequence shown here is derived from an EMBL/GenBank/DDBJ whole genome shotgun (WGS) entry which is preliminary data.</text>
</comment>
<dbReference type="SUPFAM" id="SSF52833">
    <property type="entry name" value="Thioredoxin-like"/>
    <property type="match status" value="1"/>
</dbReference>
<reference evidence="7 8" key="1">
    <citation type="submission" date="2015-11" db="EMBL/GenBank/DDBJ databases">
        <authorList>
            <person name="Lin W."/>
        </authorList>
    </citation>
    <scope>NUCLEOTIDE SEQUENCE [LARGE SCALE GENOMIC DNA]</scope>
    <source>
        <strain evidence="7 8">HCH-1</strain>
    </source>
</reference>
<keyword evidence="2" id="KW-0001">2Fe-2S</keyword>
<name>A0ABR5SC89_9BACT</name>
<evidence type="ECO:0000256" key="2">
    <source>
        <dbReference type="ARBA" id="ARBA00022714"/>
    </source>
</evidence>
<dbReference type="InterPro" id="IPR028431">
    <property type="entry name" value="NADP_DH_HndA-like"/>
</dbReference>
<dbReference type="InterPro" id="IPR042128">
    <property type="entry name" value="NuoE_dom"/>
</dbReference>
<evidence type="ECO:0000313" key="7">
    <source>
        <dbReference type="EMBL" id="KWT78980.1"/>
    </source>
</evidence>
<evidence type="ECO:0000256" key="4">
    <source>
        <dbReference type="ARBA" id="ARBA00023004"/>
    </source>
</evidence>
<evidence type="ECO:0000256" key="3">
    <source>
        <dbReference type="ARBA" id="ARBA00022723"/>
    </source>
</evidence>
<accession>A0ABR5SC89</accession>
<dbReference type="Gene3D" id="1.10.10.1590">
    <property type="entry name" value="NADH-quinone oxidoreductase subunit E"/>
    <property type="match status" value="1"/>
</dbReference>
<evidence type="ECO:0000256" key="5">
    <source>
        <dbReference type="ARBA" id="ARBA00023014"/>
    </source>
</evidence>
<dbReference type="PANTHER" id="PTHR43342">
    <property type="entry name" value="NADH-QUINONE OXIDOREDUCTASE, E SUBUNIT"/>
    <property type="match status" value="1"/>
</dbReference>
<dbReference type="CDD" id="cd03064">
    <property type="entry name" value="TRX_Fd_NuoE"/>
    <property type="match status" value="1"/>
</dbReference>
<proteinExistence type="inferred from homology"/>
<gene>
    <name evidence="7" type="ORF">ASN18_2777</name>
</gene>